<proteinExistence type="predicted"/>
<dbReference type="SUPFAM" id="SSF55729">
    <property type="entry name" value="Acyl-CoA N-acyltransferases (Nat)"/>
    <property type="match status" value="1"/>
</dbReference>
<dbReference type="RefSeq" id="WP_158862268.1">
    <property type="nucleotide sequence ID" value="NZ_CP046401.1"/>
</dbReference>
<reference evidence="2 3" key="1">
    <citation type="submission" date="2019-11" db="EMBL/GenBank/DDBJ databases">
        <authorList>
            <person name="Zheng R.K."/>
            <person name="Sun C.M."/>
        </authorList>
    </citation>
    <scope>NUCLEOTIDE SEQUENCE [LARGE SCALE GENOMIC DNA]</scope>
    <source>
        <strain evidence="2 3">WC007</strain>
    </source>
</reference>
<feature type="domain" description="N-acetyltransferase" evidence="1">
    <location>
        <begin position="13"/>
        <end position="168"/>
    </location>
</feature>
<dbReference type="InterPro" id="IPR000182">
    <property type="entry name" value="GNAT_dom"/>
</dbReference>
<protein>
    <submittedName>
        <fullName evidence="2">GNAT family N-acetyltransferase</fullName>
    </submittedName>
</protein>
<gene>
    <name evidence="2" type="ORF">GM418_00945</name>
</gene>
<name>A0A6I6JPW5_9BACT</name>
<dbReference type="InterPro" id="IPR016181">
    <property type="entry name" value="Acyl_CoA_acyltransferase"/>
</dbReference>
<dbReference type="Proteomes" id="UP000428260">
    <property type="component" value="Chromosome"/>
</dbReference>
<evidence type="ECO:0000313" key="3">
    <source>
        <dbReference type="Proteomes" id="UP000428260"/>
    </source>
</evidence>
<dbReference type="AlphaFoldDB" id="A0A6I6JPW5"/>
<sequence>MINFNKILETNQILLRPLKQGDYDILKKISGDTGLWTYFTNDLSDQDELKKWIETGVKETKIKKRLVFLIVDKQTNSIAGSTSIGNISERDKRVEIGWTWLGREFQGKGINDAVKYLLLKYCFDELNCERVEFKTDILNKPARNALKRIGAVEEGVLRSHTLMTHKRRRDTIYYSILRHEWKEIQMKNNFLGKWDLIPDKSEYERGIPPLKATYEFIKGKNNGFDVFINWMDEEGKEFEVEYQTVPDGQRKKYENPQVADEVMSEFESEFILNSYTFKDGEVIAFASRIIESEGKMKVIQRFFTAGGKHFDNIQYYQKAVL</sequence>
<dbReference type="GO" id="GO:0016747">
    <property type="term" value="F:acyltransferase activity, transferring groups other than amino-acyl groups"/>
    <property type="evidence" value="ECO:0007669"/>
    <property type="project" value="InterPro"/>
</dbReference>
<evidence type="ECO:0000313" key="2">
    <source>
        <dbReference type="EMBL" id="QGY42272.1"/>
    </source>
</evidence>
<dbReference type="Pfam" id="PF13302">
    <property type="entry name" value="Acetyltransf_3"/>
    <property type="match status" value="1"/>
</dbReference>
<dbReference type="Gene3D" id="3.40.630.30">
    <property type="match status" value="1"/>
</dbReference>
<keyword evidence="3" id="KW-1185">Reference proteome</keyword>
<dbReference type="PANTHER" id="PTHR43610:SF1">
    <property type="entry name" value="N-ACETYLTRANSFERASE DOMAIN-CONTAINING PROTEIN"/>
    <property type="match status" value="1"/>
</dbReference>
<dbReference type="EMBL" id="CP046401">
    <property type="protein sequence ID" value="QGY42272.1"/>
    <property type="molecule type" value="Genomic_DNA"/>
</dbReference>
<keyword evidence="2" id="KW-0808">Transferase</keyword>
<dbReference type="KEGG" id="mcos:GM418_00945"/>
<dbReference type="PANTHER" id="PTHR43610">
    <property type="entry name" value="BLL6696 PROTEIN"/>
    <property type="match status" value="1"/>
</dbReference>
<organism evidence="2 3">
    <name type="scientific">Maribellus comscasis</name>
    <dbReference type="NCBI Taxonomy" id="2681766"/>
    <lineage>
        <taxon>Bacteria</taxon>
        <taxon>Pseudomonadati</taxon>
        <taxon>Bacteroidota</taxon>
        <taxon>Bacteroidia</taxon>
        <taxon>Marinilabiliales</taxon>
        <taxon>Prolixibacteraceae</taxon>
        <taxon>Maribellus</taxon>
    </lineage>
</organism>
<evidence type="ECO:0000259" key="1">
    <source>
        <dbReference type="PROSITE" id="PS51186"/>
    </source>
</evidence>
<dbReference type="PROSITE" id="PS51186">
    <property type="entry name" value="GNAT"/>
    <property type="match status" value="1"/>
</dbReference>
<accession>A0A6I6JPW5</accession>